<proteinExistence type="predicted"/>
<comment type="caution">
    <text evidence="2">The sequence shown here is derived from an EMBL/GenBank/DDBJ whole genome shotgun (WGS) entry which is preliminary data.</text>
</comment>
<dbReference type="AlphaFoldDB" id="A0A8K0UJ62"/>
<gene>
    <name evidence="2" type="ORF">BXZ70DRAFT_953627</name>
</gene>
<accession>A0A8K0UJ62</accession>
<organism evidence="2 3">
    <name type="scientific">Cristinia sonorae</name>
    <dbReference type="NCBI Taxonomy" id="1940300"/>
    <lineage>
        <taxon>Eukaryota</taxon>
        <taxon>Fungi</taxon>
        <taxon>Dikarya</taxon>
        <taxon>Basidiomycota</taxon>
        <taxon>Agaricomycotina</taxon>
        <taxon>Agaricomycetes</taxon>
        <taxon>Agaricomycetidae</taxon>
        <taxon>Agaricales</taxon>
        <taxon>Pleurotineae</taxon>
        <taxon>Stephanosporaceae</taxon>
        <taxon>Cristinia</taxon>
    </lineage>
</organism>
<feature type="region of interest" description="Disordered" evidence="1">
    <location>
        <begin position="252"/>
        <end position="272"/>
    </location>
</feature>
<name>A0A8K0UJ62_9AGAR</name>
<dbReference type="EMBL" id="JAEVFJ010000036">
    <property type="protein sequence ID" value="KAH8091416.1"/>
    <property type="molecule type" value="Genomic_DNA"/>
</dbReference>
<evidence type="ECO:0000256" key="1">
    <source>
        <dbReference type="SAM" id="MobiDB-lite"/>
    </source>
</evidence>
<protein>
    <submittedName>
        <fullName evidence="2">Uncharacterized protein</fullName>
    </submittedName>
</protein>
<dbReference type="Proteomes" id="UP000813824">
    <property type="component" value="Unassembled WGS sequence"/>
</dbReference>
<evidence type="ECO:0000313" key="3">
    <source>
        <dbReference type="Proteomes" id="UP000813824"/>
    </source>
</evidence>
<reference evidence="2" key="1">
    <citation type="journal article" date="2021" name="New Phytol.">
        <title>Evolutionary innovations through gain and loss of genes in the ectomycorrhizal Boletales.</title>
        <authorList>
            <person name="Wu G."/>
            <person name="Miyauchi S."/>
            <person name="Morin E."/>
            <person name="Kuo A."/>
            <person name="Drula E."/>
            <person name="Varga T."/>
            <person name="Kohler A."/>
            <person name="Feng B."/>
            <person name="Cao Y."/>
            <person name="Lipzen A."/>
            <person name="Daum C."/>
            <person name="Hundley H."/>
            <person name="Pangilinan J."/>
            <person name="Johnson J."/>
            <person name="Barry K."/>
            <person name="LaButti K."/>
            <person name="Ng V."/>
            <person name="Ahrendt S."/>
            <person name="Min B."/>
            <person name="Choi I.G."/>
            <person name="Park H."/>
            <person name="Plett J.M."/>
            <person name="Magnuson J."/>
            <person name="Spatafora J.W."/>
            <person name="Nagy L.G."/>
            <person name="Henrissat B."/>
            <person name="Grigoriev I.V."/>
            <person name="Yang Z.L."/>
            <person name="Xu J."/>
            <person name="Martin F.M."/>
        </authorList>
    </citation>
    <scope>NUCLEOTIDE SEQUENCE</scope>
    <source>
        <strain evidence="2">KKN 215</strain>
    </source>
</reference>
<keyword evidence="3" id="KW-1185">Reference proteome</keyword>
<sequence>MLRPPLLLLKLIRSLDNSEYFKLKQFGSNQRSSNYPRSHSTKLHHARVMLFPFKKGRRVNFAMALITFIILDLRWEIIQAITSMAFVTTLSIAADASTTLTALARCSAQGFSMASDKGCSVEAHLTNGRRSLDSAIDILDSSASDLGATLVKVFTTKHDNLRMESDVIEATAAAIPPLWRNPVSIKRFRAKRDVHKKSFTFETSSAALDGTVRSSSALARSERLRREFSLKEQSETEEVQHLDTVSDLNVSCSGSSNNETATDDSEHAGLLSSTSRHAHVEEVDVTEMIAHVNPWVEDNSLEGNILHWHLDT</sequence>
<evidence type="ECO:0000313" key="2">
    <source>
        <dbReference type="EMBL" id="KAH8091416.1"/>
    </source>
</evidence>